<gene>
    <name evidence="1" type="ORF">HF329_03905</name>
</gene>
<evidence type="ECO:0000313" key="1">
    <source>
        <dbReference type="EMBL" id="QJB30491.1"/>
    </source>
</evidence>
<dbReference type="SUPFAM" id="SSF158745">
    <property type="entry name" value="LanC-like"/>
    <property type="match status" value="2"/>
</dbReference>
<organism evidence="1 2">
    <name type="scientific">Chitinophaga oryzae</name>
    <dbReference type="NCBI Taxonomy" id="2725414"/>
    <lineage>
        <taxon>Bacteria</taxon>
        <taxon>Pseudomonadati</taxon>
        <taxon>Bacteroidota</taxon>
        <taxon>Chitinophagia</taxon>
        <taxon>Chitinophagales</taxon>
        <taxon>Chitinophagaceae</taxon>
        <taxon>Chitinophaga</taxon>
    </lineage>
</organism>
<evidence type="ECO:0008006" key="3">
    <source>
        <dbReference type="Google" id="ProtNLM"/>
    </source>
</evidence>
<dbReference type="KEGG" id="coy:HF329_03905"/>
<protein>
    <recommendedName>
        <fullName evidence="3">Lanthionine synthetase C-like protein</fullName>
    </recommendedName>
</protein>
<dbReference type="GO" id="GO:0005975">
    <property type="term" value="P:carbohydrate metabolic process"/>
    <property type="evidence" value="ECO:0007669"/>
    <property type="project" value="InterPro"/>
</dbReference>
<dbReference type="AlphaFoldDB" id="A0AAE6ZD02"/>
<dbReference type="EMBL" id="CP051205">
    <property type="protein sequence ID" value="QJB30491.1"/>
    <property type="molecule type" value="Genomic_DNA"/>
</dbReference>
<proteinExistence type="predicted"/>
<accession>A0AAE6ZD02</accession>
<evidence type="ECO:0000313" key="2">
    <source>
        <dbReference type="Proteomes" id="UP000502421"/>
    </source>
</evidence>
<dbReference type="Pfam" id="PF05147">
    <property type="entry name" value="LANC_like"/>
    <property type="match status" value="1"/>
</dbReference>
<dbReference type="InterPro" id="IPR007822">
    <property type="entry name" value="LANC-like"/>
</dbReference>
<dbReference type="Proteomes" id="UP000502421">
    <property type="component" value="Chromosome"/>
</dbReference>
<dbReference type="InterPro" id="IPR012341">
    <property type="entry name" value="6hp_glycosidase-like_sf"/>
</dbReference>
<dbReference type="GO" id="GO:0031179">
    <property type="term" value="P:peptide modification"/>
    <property type="evidence" value="ECO:0007669"/>
    <property type="project" value="InterPro"/>
</dbReference>
<name>A0AAE6ZD02_9BACT</name>
<sequence>MNLAPGIRSLSAELTTYYLFWSYNIIHRVMNKHETIAYCQNIFERLSAANVKPFGSGPLGNSLVKGSAGSLIFLLQLYDVAKSPTVLYYILEEAQRIGEEFGQHKTLNYSLGYGKMGNVHLYLQLYRRLDDRRWLDEATKVVREFAESHGICFALQNGCGINTGTSGVLLVLLELYHYTGENWLYDAIRECIGSIMQKMDVRGAWPTWRDQQHTGECREWISARNAVATTFVSIADSFSIEHLSAFVRVNLADLADGRSLAAALYKEMEEAGIKGPPAGMICLKAYELSSDPAYLYSLDNIIAELLEQFGGEMEQDDFTMETGLCGLGYLLLRRLSPAGAVQPDFFLPMKVYSVNVPGARLPFPDEDEFQHIILGGLFRNSYKNCTEEEKERIREKVFKSGSILNVHNFDVLETEEKLRVDLALMKSAAVLKGGSAESEMAEVLAISEVVRKNRETVMSLPITVSSEVIITTLPATDANPDMENFLATYGVGSFACRIDSMGSLDVKPLNLSKIVFDYLGDGGTGNDISAAICQFVASQPAAARALICKYLRAEEPFLEQYINEMVFEAIKFYLTEGVFVLLQREESLFSDGNTLIPKSIQFSNEP</sequence>
<dbReference type="SMART" id="SM01260">
    <property type="entry name" value="LANC_like"/>
    <property type="match status" value="1"/>
</dbReference>
<reference evidence="2" key="1">
    <citation type="submission" date="2020-04" db="EMBL/GenBank/DDBJ databases">
        <authorList>
            <person name="Kittiwongwattana C."/>
        </authorList>
    </citation>
    <scope>NUCLEOTIDE SEQUENCE [LARGE SCALE GENOMIC DNA]</scope>
    <source>
        <strain evidence="2">1310</strain>
    </source>
</reference>
<dbReference type="RefSeq" id="WP_168802771.1">
    <property type="nucleotide sequence ID" value="NZ_CP051205.1"/>
</dbReference>
<dbReference type="Gene3D" id="1.50.10.10">
    <property type="match status" value="1"/>
</dbReference>